<dbReference type="EMBL" id="AYRZ02000003">
    <property type="protein sequence ID" value="PHT88232.1"/>
    <property type="molecule type" value="Genomic_DNA"/>
</dbReference>
<name>A0A2G3A1Y7_CAPAN</name>
<dbReference type="InterPro" id="IPR021109">
    <property type="entry name" value="Peptidase_aspartic_dom_sf"/>
</dbReference>
<gene>
    <name evidence="1" type="ORF">T459_10338</name>
</gene>
<dbReference type="AlphaFoldDB" id="A0A2G3A1Y7"/>
<accession>A0A2G3A1Y7</accession>
<evidence type="ECO:0000313" key="1">
    <source>
        <dbReference type="EMBL" id="PHT88232.1"/>
    </source>
</evidence>
<keyword evidence="2" id="KW-1185">Reference proteome</keyword>
<dbReference type="Pfam" id="PF08284">
    <property type="entry name" value="RVP_2"/>
    <property type="match status" value="1"/>
</dbReference>
<protein>
    <recommendedName>
        <fullName evidence="3">Aspartic peptidase DDI1-type domain-containing protein</fullName>
    </recommendedName>
</protein>
<reference evidence="1 2" key="1">
    <citation type="journal article" date="2014" name="Nat. Genet.">
        <title>Genome sequence of the hot pepper provides insights into the evolution of pungency in Capsicum species.</title>
        <authorList>
            <person name="Kim S."/>
            <person name="Park M."/>
            <person name="Yeom S.I."/>
            <person name="Kim Y.M."/>
            <person name="Lee J.M."/>
            <person name="Lee H.A."/>
            <person name="Seo E."/>
            <person name="Choi J."/>
            <person name="Cheong K."/>
            <person name="Kim K.T."/>
            <person name="Jung K."/>
            <person name="Lee G.W."/>
            <person name="Oh S.K."/>
            <person name="Bae C."/>
            <person name="Kim S.B."/>
            <person name="Lee H.Y."/>
            <person name="Kim S.Y."/>
            <person name="Kim M.S."/>
            <person name="Kang B.C."/>
            <person name="Jo Y.D."/>
            <person name="Yang H.B."/>
            <person name="Jeong H.J."/>
            <person name="Kang W.H."/>
            <person name="Kwon J.K."/>
            <person name="Shin C."/>
            <person name="Lim J.Y."/>
            <person name="Park J.H."/>
            <person name="Huh J.H."/>
            <person name="Kim J.S."/>
            <person name="Kim B.D."/>
            <person name="Cohen O."/>
            <person name="Paran I."/>
            <person name="Suh M.C."/>
            <person name="Lee S.B."/>
            <person name="Kim Y.K."/>
            <person name="Shin Y."/>
            <person name="Noh S.J."/>
            <person name="Park J."/>
            <person name="Seo Y.S."/>
            <person name="Kwon S.Y."/>
            <person name="Kim H.A."/>
            <person name="Park J.M."/>
            <person name="Kim H.J."/>
            <person name="Choi S.B."/>
            <person name="Bosland P.W."/>
            <person name="Reeves G."/>
            <person name="Jo S.H."/>
            <person name="Lee B.W."/>
            <person name="Cho H.T."/>
            <person name="Choi H.S."/>
            <person name="Lee M.S."/>
            <person name="Yu Y."/>
            <person name="Do Choi Y."/>
            <person name="Park B.S."/>
            <person name="van Deynze A."/>
            <person name="Ashrafi H."/>
            <person name="Hill T."/>
            <person name="Kim W.T."/>
            <person name="Pai H.S."/>
            <person name="Ahn H.K."/>
            <person name="Yeam I."/>
            <person name="Giovannoni J.J."/>
            <person name="Rose J.K."/>
            <person name="Sorensen I."/>
            <person name="Lee S.J."/>
            <person name="Kim R.W."/>
            <person name="Choi I.Y."/>
            <person name="Choi B.S."/>
            <person name="Lim J.S."/>
            <person name="Lee Y.H."/>
            <person name="Choi D."/>
        </authorList>
    </citation>
    <scope>NUCLEOTIDE SEQUENCE [LARGE SCALE GENOMIC DNA]</scope>
    <source>
        <strain evidence="2">cv. CM334</strain>
    </source>
</reference>
<dbReference type="SUPFAM" id="SSF50630">
    <property type="entry name" value="Acid proteases"/>
    <property type="match status" value="1"/>
</dbReference>
<dbReference type="Gene3D" id="2.40.70.10">
    <property type="entry name" value="Acid Proteases"/>
    <property type="match status" value="1"/>
</dbReference>
<dbReference type="Proteomes" id="UP000222542">
    <property type="component" value="Unassembled WGS sequence"/>
</dbReference>
<organism evidence="1 2">
    <name type="scientific">Capsicum annuum</name>
    <name type="common">Capsicum pepper</name>
    <dbReference type="NCBI Taxonomy" id="4072"/>
    <lineage>
        <taxon>Eukaryota</taxon>
        <taxon>Viridiplantae</taxon>
        <taxon>Streptophyta</taxon>
        <taxon>Embryophyta</taxon>
        <taxon>Tracheophyta</taxon>
        <taxon>Spermatophyta</taxon>
        <taxon>Magnoliopsida</taxon>
        <taxon>eudicotyledons</taxon>
        <taxon>Gunneridae</taxon>
        <taxon>Pentapetalae</taxon>
        <taxon>asterids</taxon>
        <taxon>lamiids</taxon>
        <taxon>Solanales</taxon>
        <taxon>Solanaceae</taxon>
        <taxon>Solanoideae</taxon>
        <taxon>Capsiceae</taxon>
        <taxon>Capsicum</taxon>
    </lineage>
</organism>
<comment type="caution">
    <text evidence="1">The sequence shown here is derived from an EMBL/GenBank/DDBJ whole genome shotgun (WGS) entry which is preliminary data.</text>
</comment>
<evidence type="ECO:0000313" key="2">
    <source>
        <dbReference type="Proteomes" id="UP000222542"/>
    </source>
</evidence>
<dbReference type="CDD" id="cd00303">
    <property type="entry name" value="retropepsin_like"/>
    <property type="match status" value="1"/>
</dbReference>
<dbReference type="Gramene" id="PHT88232">
    <property type="protein sequence ID" value="PHT88232"/>
    <property type="gene ID" value="T459_10338"/>
</dbReference>
<sequence>MDSLLPDLFVTDDILAEELQCSEVNGNSVQIFVDSGSTHNFIQERVARFLELSIETIPSFSVVVGSGQRLRDGVSRQISVLIHSTTLVVDLYVLSYIVSTLFLEFLGWLH</sequence>
<reference evidence="1 2" key="2">
    <citation type="journal article" date="2017" name="Genome Biol.">
        <title>New reference genome sequences of hot pepper reveal the massive evolution of plant disease-resistance genes by retroduplication.</title>
        <authorList>
            <person name="Kim S."/>
            <person name="Park J."/>
            <person name="Yeom S.I."/>
            <person name="Kim Y.M."/>
            <person name="Seo E."/>
            <person name="Kim K.T."/>
            <person name="Kim M.S."/>
            <person name="Lee J.M."/>
            <person name="Cheong K."/>
            <person name="Shin H.S."/>
            <person name="Kim S.B."/>
            <person name="Han K."/>
            <person name="Lee J."/>
            <person name="Park M."/>
            <person name="Lee H.A."/>
            <person name="Lee H.Y."/>
            <person name="Lee Y."/>
            <person name="Oh S."/>
            <person name="Lee J.H."/>
            <person name="Choi E."/>
            <person name="Choi E."/>
            <person name="Lee S.E."/>
            <person name="Jeon J."/>
            <person name="Kim H."/>
            <person name="Choi G."/>
            <person name="Song H."/>
            <person name="Lee J."/>
            <person name="Lee S.C."/>
            <person name="Kwon J.K."/>
            <person name="Lee H.Y."/>
            <person name="Koo N."/>
            <person name="Hong Y."/>
            <person name="Kim R.W."/>
            <person name="Kang W.H."/>
            <person name="Huh J.H."/>
            <person name="Kang B.C."/>
            <person name="Yang T.J."/>
            <person name="Lee Y.H."/>
            <person name="Bennetzen J.L."/>
            <person name="Choi D."/>
        </authorList>
    </citation>
    <scope>NUCLEOTIDE SEQUENCE [LARGE SCALE GENOMIC DNA]</scope>
    <source>
        <strain evidence="2">cv. CM334</strain>
    </source>
</reference>
<proteinExistence type="predicted"/>
<evidence type="ECO:0008006" key="3">
    <source>
        <dbReference type="Google" id="ProtNLM"/>
    </source>
</evidence>